<organism evidence="2 3">
    <name type="scientific">Gigaspora margarita</name>
    <dbReference type="NCBI Taxonomy" id="4874"/>
    <lineage>
        <taxon>Eukaryota</taxon>
        <taxon>Fungi</taxon>
        <taxon>Fungi incertae sedis</taxon>
        <taxon>Mucoromycota</taxon>
        <taxon>Glomeromycotina</taxon>
        <taxon>Glomeromycetes</taxon>
        <taxon>Diversisporales</taxon>
        <taxon>Gigasporaceae</taxon>
        <taxon>Gigaspora</taxon>
    </lineage>
</organism>
<keyword evidence="3" id="KW-1185">Reference proteome</keyword>
<dbReference type="Proteomes" id="UP000789901">
    <property type="component" value="Unassembled WGS sequence"/>
</dbReference>
<evidence type="ECO:0000256" key="1">
    <source>
        <dbReference type="SAM" id="MobiDB-lite"/>
    </source>
</evidence>
<comment type="caution">
    <text evidence="2">The sequence shown here is derived from an EMBL/GenBank/DDBJ whole genome shotgun (WGS) entry which is preliminary data.</text>
</comment>
<reference evidence="2 3" key="1">
    <citation type="submission" date="2021-06" db="EMBL/GenBank/DDBJ databases">
        <authorList>
            <person name="Kallberg Y."/>
            <person name="Tangrot J."/>
            <person name="Rosling A."/>
        </authorList>
    </citation>
    <scope>NUCLEOTIDE SEQUENCE [LARGE SCALE GENOMIC DNA]</scope>
    <source>
        <strain evidence="2 3">120-4 pot B 10/14</strain>
    </source>
</reference>
<feature type="region of interest" description="Disordered" evidence="1">
    <location>
        <begin position="21"/>
        <end position="49"/>
    </location>
</feature>
<evidence type="ECO:0000313" key="3">
    <source>
        <dbReference type="Proteomes" id="UP000789901"/>
    </source>
</evidence>
<protein>
    <submittedName>
        <fullName evidence="2">34402_t:CDS:1</fullName>
    </submittedName>
</protein>
<dbReference type="EMBL" id="CAJVQB010000428">
    <property type="protein sequence ID" value="CAG8488314.1"/>
    <property type="molecule type" value="Genomic_DNA"/>
</dbReference>
<name>A0ABM8VZT1_GIGMA</name>
<feature type="compositionally biased region" description="Low complexity" evidence="1">
    <location>
        <begin position="25"/>
        <end position="46"/>
    </location>
</feature>
<evidence type="ECO:0000313" key="2">
    <source>
        <dbReference type="EMBL" id="CAG8488314.1"/>
    </source>
</evidence>
<gene>
    <name evidence="2" type="ORF">GMARGA_LOCUS1593</name>
</gene>
<proteinExistence type="predicted"/>
<accession>A0ABM8VZT1</accession>
<sequence length="88" mass="9945">MTNYNLMSAIQCSSLPFIHAQPQINNNGQPRHQNNNFVQPPQNNANRVNNDQQYNDLINGADPFNRIQCPPQQDTEFAKSLFSGIGFP</sequence>